<sequence>MSAESFGGFATLVKLYGFKAALGMIGAAMLYIVLPPLNTDGTFNKGEFVARLACAGVFSCLLGGTAYQLLCAQLPTIGAMVNASAIDLIVGAPGWWISRAVALWFQRRNDKDIAEMARDVKESL</sequence>
<evidence type="ECO:0000256" key="1">
    <source>
        <dbReference type="SAM" id="Phobius"/>
    </source>
</evidence>
<evidence type="ECO:0000313" key="2">
    <source>
        <dbReference type="EMBL" id="MDC8757513.1"/>
    </source>
</evidence>
<dbReference type="EMBL" id="JAQQXR010000002">
    <property type="protein sequence ID" value="MDC8757513.1"/>
    <property type="molecule type" value="Genomic_DNA"/>
</dbReference>
<comment type="caution">
    <text evidence="2">The sequence shown here is derived from an EMBL/GenBank/DDBJ whole genome shotgun (WGS) entry which is preliminary data.</text>
</comment>
<reference evidence="2 3" key="1">
    <citation type="submission" date="2022-10" db="EMBL/GenBank/DDBJ databases">
        <title>Janthinobacterium sp. hw3 Genome sequencing.</title>
        <authorList>
            <person name="Park S."/>
        </authorList>
    </citation>
    <scope>NUCLEOTIDE SEQUENCE [LARGE SCALE GENOMIC DNA]</scope>
    <source>
        <strain evidence="3">hw3</strain>
    </source>
</reference>
<feature type="transmembrane region" description="Helical" evidence="1">
    <location>
        <begin position="20"/>
        <end position="37"/>
    </location>
</feature>
<keyword evidence="3" id="KW-1185">Reference proteome</keyword>
<feature type="transmembrane region" description="Helical" evidence="1">
    <location>
        <begin position="49"/>
        <end position="70"/>
    </location>
</feature>
<keyword evidence="1" id="KW-1133">Transmembrane helix</keyword>
<name>A0ABT5JZC8_9BURK</name>
<keyword evidence="1" id="KW-0812">Transmembrane</keyword>
<dbReference type="RefSeq" id="WP_273670185.1">
    <property type="nucleotide sequence ID" value="NZ_JAQQXR010000002.1"/>
</dbReference>
<accession>A0ABT5JZC8</accession>
<organism evidence="2 3">
    <name type="scientific">Janthinobacterium fluminis</name>
    <dbReference type="NCBI Taxonomy" id="2987524"/>
    <lineage>
        <taxon>Bacteria</taxon>
        <taxon>Pseudomonadati</taxon>
        <taxon>Pseudomonadota</taxon>
        <taxon>Betaproteobacteria</taxon>
        <taxon>Burkholderiales</taxon>
        <taxon>Oxalobacteraceae</taxon>
        <taxon>Janthinobacterium</taxon>
    </lineage>
</organism>
<protein>
    <recommendedName>
        <fullName evidence="4">Holin</fullName>
    </recommendedName>
</protein>
<proteinExistence type="predicted"/>
<evidence type="ECO:0000313" key="3">
    <source>
        <dbReference type="Proteomes" id="UP001221208"/>
    </source>
</evidence>
<feature type="transmembrane region" description="Helical" evidence="1">
    <location>
        <begin position="76"/>
        <end position="98"/>
    </location>
</feature>
<gene>
    <name evidence="2" type="ORF">OIK44_07935</name>
</gene>
<dbReference type="Proteomes" id="UP001221208">
    <property type="component" value="Unassembled WGS sequence"/>
</dbReference>
<keyword evidence="1" id="KW-0472">Membrane</keyword>
<evidence type="ECO:0008006" key="4">
    <source>
        <dbReference type="Google" id="ProtNLM"/>
    </source>
</evidence>